<dbReference type="InterPro" id="IPR007701">
    <property type="entry name" value="Interferon-rel_develop_reg_N"/>
</dbReference>
<organism evidence="2 3">
    <name type="scientific">Heterodera trifolii</name>
    <dbReference type="NCBI Taxonomy" id="157864"/>
    <lineage>
        <taxon>Eukaryota</taxon>
        <taxon>Metazoa</taxon>
        <taxon>Ecdysozoa</taxon>
        <taxon>Nematoda</taxon>
        <taxon>Chromadorea</taxon>
        <taxon>Rhabditida</taxon>
        <taxon>Tylenchina</taxon>
        <taxon>Tylenchomorpha</taxon>
        <taxon>Tylenchoidea</taxon>
        <taxon>Heteroderidae</taxon>
        <taxon>Heteroderinae</taxon>
        <taxon>Heterodera</taxon>
    </lineage>
</organism>
<proteinExistence type="predicted"/>
<evidence type="ECO:0000259" key="1">
    <source>
        <dbReference type="Pfam" id="PF05004"/>
    </source>
</evidence>
<dbReference type="AlphaFoldDB" id="A0ABD2M8M6"/>
<evidence type="ECO:0000313" key="2">
    <source>
        <dbReference type="EMBL" id="KAL3123872.1"/>
    </source>
</evidence>
<keyword evidence="3" id="KW-1185">Reference proteome</keyword>
<sequence length="170" mass="18742">MFGLACDRPAPTALRCSHPQLPPGHCCWKDSNFEPALISSTIDEVQPKLCTFLASTTVVEARISAGEALCALFEIGLKNLGDDFRFRNHAELVDVLADLALDSSKQRVKRDKKLKTDDIPSAERRAREALALDGCHAKLLYDALCQLLRSDLNRLQRGGARTVRPGTRAQ</sequence>
<dbReference type="Proteomes" id="UP001620626">
    <property type="component" value="Unassembled WGS sequence"/>
</dbReference>
<comment type="caution">
    <text evidence="2">The sequence shown here is derived from an EMBL/GenBank/DDBJ whole genome shotgun (WGS) entry which is preliminary data.</text>
</comment>
<name>A0ABD2M8M6_9BILA</name>
<gene>
    <name evidence="2" type="ORF">niasHT_000029</name>
</gene>
<feature type="domain" description="Interferon-related developmental regulator N-terminal" evidence="1">
    <location>
        <begin position="43"/>
        <end position="113"/>
    </location>
</feature>
<accession>A0ABD2M8M6</accession>
<protein>
    <recommendedName>
        <fullName evidence="1">Interferon-related developmental regulator N-terminal domain-containing protein</fullName>
    </recommendedName>
</protein>
<dbReference type="EMBL" id="JBICBT010000084">
    <property type="protein sequence ID" value="KAL3123872.1"/>
    <property type="molecule type" value="Genomic_DNA"/>
</dbReference>
<dbReference type="Pfam" id="PF05004">
    <property type="entry name" value="IFRD"/>
    <property type="match status" value="1"/>
</dbReference>
<evidence type="ECO:0000313" key="3">
    <source>
        <dbReference type="Proteomes" id="UP001620626"/>
    </source>
</evidence>
<reference evidence="2 3" key="1">
    <citation type="submission" date="2024-10" db="EMBL/GenBank/DDBJ databases">
        <authorList>
            <person name="Kim D."/>
        </authorList>
    </citation>
    <scope>NUCLEOTIDE SEQUENCE [LARGE SCALE GENOMIC DNA]</scope>
    <source>
        <strain evidence="2">BH-2024</strain>
    </source>
</reference>